<dbReference type="PANTHER" id="PTHR44196">
    <property type="entry name" value="DEHYDROGENASE/REDUCTASE SDR FAMILY MEMBER 7B"/>
    <property type="match status" value="1"/>
</dbReference>
<dbReference type="PANTHER" id="PTHR44196:SF1">
    <property type="entry name" value="DEHYDROGENASE_REDUCTASE SDR FAMILY MEMBER 7B"/>
    <property type="match status" value="1"/>
</dbReference>
<evidence type="ECO:0000313" key="4">
    <source>
        <dbReference type="EMBL" id="AAQ60892.1"/>
    </source>
</evidence>
<evidence type="ECO:0000256" key="3">
    <source>
        <dbReference type="SAM" id="MobiDB-lite"/>
    </source>
</evidence>
<feature type="compositionally biased region" description="Basic residues" evidence="3">
    <location>
        <begin position="95"/>
        <end position="117"/>
    </location>
</feature>
<gene>
    <name evidence="4" type="ordered locus">CV_3227</name>
</gene>
<dbReference type="Gene3D" id="3.40.50.720">
    <property type="entry name" value="NAD(P)-binding Rossmann-like Domain"/>
    <property type="match status" value="1"/>
</dbReference>
<sequence>MRDAARRLRLLAGLADGLCRTLGGRLRRQSPAAGPWPFFPRQDRGLGHVPGPARPRGQALHRGHGRRTPGRGAGADRALPLQRRQPPAARMAAQAHRRRPLARPGRRCGRRGRRRDGRQRAALALHAEAAGGRQTVPGAVRRLDVPAGRAQPAQPDDDEQVRLPPGRSHAVLPQAGGQAMTLRLNPAIADWRARRVWVIGASSGIGAALADELLQAGAEVILSARRAEPMRMLAAGCPGARVETLDVTDPAAWQAAWSHLEAAGALPDFVVFCAADYRPQTCLDLYAEETRRLLDTNLLGVYHGLEVVLPTLARQGRGGVALVASVAGYAGLPGAVVYGPGKAALINLAEILYTELRPRGVAVYLINPGFVATPLTAKNHFTMPALLTPRQAARHIMRGLERGAFEIHFPLRFTVWLKLLRLLPYRLRLPLLARLARP</sequence>
<dbReference type="PRINTS" id="PR00081">
    <property type="entry name" value="GDHRDH"/>
</dbReference>
<dbReference type="Pfam" id="PF00106">
    <property type="entry name" value="adh_short"/>
    <property type="match status" value="1"/>
</dbReference>
<keyword evidence="2" id="KW-0560">Oxidoreductase</keyword>
<dbReference type="InterPro" id="IPR036291">
    <property type="entry name" value="NAD(P)-bd_dom_sf"/>
</dbReference>
<proteinExistence type="inferred from homology"/>
<accession>Q7NT37</accession>
<dbReference type="InterPro" id="IPR002347">
    <property type="entry name" value="SDR_fam"/>
</dbReference>
<evidence type="ECO:0008006" key="6">
    <source>
        <dbReference type="Google" id="ProtNLM"/>
    </source>
</evidence>
<protein>
    <recommendedName>
        <fullName evidence="6">SDR family NAD(P)-dependent oxidoreductase</fullName>
    </recommendedName>
</protein>
<dbReference type="SUPFAM" id="SSF51735">
    <property type="entry name" value="NAD(P)-binding Rossmann-fold domains"/>
    <property type="match status" value="1"/>
</dbReference>
<dbReference type="eggNOG" id="COG0300">
    <property type="taxonomic scope" value="Bacteria"/>
</dbReference>
<dbReference type="HOGENOM" id="CLU_625137_0_0_4"/>
<dbReference type="AlphaFoldDB" id="Q7NT37"/>
<comment type="similarity">
    <text evidence="1">Belongs to the short-chain dehydrogenases/reductases (SDR) family.</text>
</comment>
<dbReference type="EMBL" id="AE016825">
    <property type="protein sequence ID" value="AAQ60892.1"/>
    <property type="molecule type" value="Genomic_DNA"/>
</dbReference>
<feature type="compositionally biased region" description="Low complexity" evidence="3">
    <location>
        <begin position="75"/>
        <end position="94"/>
    </location>
</feature>
<dbReference type="KEGG" id="cvi:CV_3227"/>
<evidence type="ECO:0000256" key="1">
    <source>
        <dbReference type="ARBA" id="ARBA00006484"/>
    </source>
</evidence>
<dbReference type="GO" id="GO:0016020">
    <property type="term" value="C:membrane"/>
    <property type="evidence" value="ECO:0007669"/>
    <property type="project" value="TreeGrafter"/>
</dbReference>
<evidence type="ECO:0000313" key="5">
    <source>
        <dbReference type="Proteomes" id="UP000001424"/>
    </source>
</evidence>
<dbReference type="STRING" id="243365.CV_3227"/>
<dbReference type="CDD" id="cd05350">
    <property type="entry name" value="SDR_c6"/>
    <property type="match status" value="1"/>
</dbReference>
<dbReference type="GO" id="GO:0016491">
    <property type="term" value="F:oxidoreductase activity"/>
    <property type="evidence" value="ECO:0007669"/>
    <property type="project" value="UniProtKB-KW"/>
</dbReference>
<organism evidence="4 5">
    <name type="scientific">Chromobacterium violaceum (strain ATCC 12472 / DSM 30191 / JCM 1249 / CCUG 213 / NBRC 12614 / NCIMB 9131 / NCTC 9757 / MK)</name>
    <dbReference type="NCBI Taxonomy" id="243365"/>
    <lineage>
        <taxon>Bacteria</taxon>
        <taxon>Pseudomonadati</taxon>
        <taxon>Pseudomonadota</taxon>
        <taxon>Betaproteobacteria</taxon>
        <taxon>Neisseriales</taxon>
        <taxon>Chromobacteriaceae</taxon>
        <taxon>Chromobacterium</taxon>
    </lineage>
</organism>
<evidence type="ECO:0000256" key="2">
    <source>
        <dbReference type="ARBA" id="ARBA00023002"/>
    </source>
</evidence>
<dbReference type="Proteomes" id="UP000001424">
    <property type="component" value="Chromosome"/>
</dbReference>
<feature type="compositionally biased region" description="Basic residues" evidence="3">
    <location>
        <begin position="59"/>
        <end position="69"/>
    </location>
</feature>
<name>Q7NT37_CHRVO</name>
<feature type="region of interest" description="Disordered" evidence="3">
    <location>
        <begin position="27"/>
        <end position="118"/>
    </location>
</feature>
<keyword evidence="5" id="KW-1185">Reference proteome</keyword>
<reference evidence="4 5" key="1">
    <citation type="journal article" date="2003" name="Proc. Natl. Acad. Sci. U.S.A.">
        <title>The complete genome sequence of Chromobacterium violaceum reveals remarkable and exploitable bacterial adaptability.</title>
        <authorList>
            <person name="Vasconcelos A.T.R."/>
            <person name="de Almeida D.F."/>
            <person name="Almeida F.C."/>
            <person name="de Almeida L.G.P."/>
            <person name="de Almeida R."/>
            <person name="Goncalves J.A.A."/>
            <person name="Andrade E.M."/>
            <person name="Antonio R.V."/>
            <person name="Araripe J."/>
            <person name="de Araujo M.F.F."/>
            <person name="Filho S.A."/>
            <person name="Azevedo V."/>
            <person name="Batista A.J."/>
            <person name="Bataus L.A.M."/>
            <person name="Batista J.S."/>
            <person name="Belo A."/>
            <person name="vander Berg C."/>
            <person name="Blamey J."/>
            <person name="Bogo M."/>
            <person name="Bonato S."/>
            <person name="Bordignon J."/>
            <person name="Brito C.A."/>
            <person name="Brocchi M."/>
            <person name="Burity H.A."/>
            <person name="Camargo A.A."/>
            <person name="Cardoso D.D.P."/>
            <person name="Carneiro N.P."/>
            <person name="Carraro D.M."/>
            <person name="Carvalho C.M.B."/>
            <person name="Cascardo J.C.M."/>
            <person name="Cavada B.S."/>
            <person name="Chueire L.M.O."/>
            <person name="Pasa T.B.C."/>
            <person name="Duran N."/>
            <person name="Fagundes N."/>
            <person name="Falcao C.L."/>
            <person name="Fantinatti F."/>
            <person name="Farias I.P."/>
            <person name="Felipe M.S.S."/>
            <person name="Ferrari L.P."/>
            <person name="Ferro J.A."/>
            <person name="Ferro M.I.T."/>
            <person name="Franco G.R."/>
            <person name="Freitas N.S.A."/>
            <person name="Furlan L.R."/>
            <person name="Gazzinelli R.T."/>
            <person name="Gomes E.A."/>
            <person name="Goncalves P.R."/>
            <person name="Grangeiro T.B."/>
            <person name="Grattapaglia D."/>
            <person name="Grisard E.C."/>
            <person name="Guimaraes C.T."/>
            <person name="Hanna E.S."/>
            <person name="Hungria M."/>
            <person name="Jardim S.N."/>
            <person name="Laurino J."/>
            <person name="Leoi L.C.T."/>
            <person name="Fassarella L."/>
            <person name="Lima A."/>
            <person name="Loureiro M.F."/>
            <person name="Lyra M.C.P."/>
            <person name="Macedo M."/>
            <person name="Madeira H.M.F."/>
            <person name="Manfio G.P."/>
            <person name="Maranhao A.Q."/>
            <person name="Martins W.S."/>
            <person name="di Mauro S.M.Z."/>
            <person name="de Medeiros S.R.B."/>
            <person name="Meissner R.D.V."/>
            <person name="Menck C.F.M."/>
            <person name="Moreira M.A.M."/>
            <person name="Nascimento F.F."/>
            <person name="Nicolas M.F."/>
            <person name="Oliveira J.G."/>
            <person name="Oliveira S.C."/>
            <person name="Paixao R.F.C."/>
            <person name="Parente J.A."/>
            <person name="Pedrosa F.O."/>
            <person name="Pena S.J.D."/>
            <person name="Perreira J.O."/>
            <person name="Perreira M."/>
            <person name="Pinto L.S.R.C."/>
            <person name="Pinto L.S."/>
            <person name="Porto J.I.R."/>
            <person name="Potrich D.P."/>
            <person name="Neto C.E.R."/>
            <person name="Reis A.M.M."/>
            <person name="Rigo L.U."/>
            <person name="Rondinelli E."/>
            <person name="dos Santos E.B.P."/>
            <person name="Santos F.R."/>
            <person name="Schneider M.P.C."/>
            <person name="Seuanez H.N."/>
            <person name="Silva A.M.R."/>
            <person name="da Silva A.L.C."/>
            <person name="Silva D.W."/>
            <person name="Silva R."/>
            <person name="Simoes I.C."/>
            <person name="Simon D."/>
            <person name="Soares C.M.A."/>
            <person name="Soares R.B.A."/>
            <person name="Souza E.M."/>
            <person name="Souza K.R.L."/>
            <person name="Souza R.C."/>
            <person name="Steffens M.B.R."/>
            <person name="Steindel M."/>
            <person name="Teixeira S.R."/>
            <person name="Urmenyi T."/>
            <person name="Vettore A."/>
            <person name="Wassem R."/>
            <person name="Zaha A."/>
            <person name="Simpson A.J.G."/>
        </authorList>
    </citation>
    <scope>NUCLEOTIDE SEQUENCE [LARGE SCALE GENOMIC DNA]</scope>
    <source>
        <strain evidence="5">ATCC 12472 / DSM 30191 / JCM 1249 / NBRC 12614 / NCIMB 9131 / NCTC 9757</strain>
    </source>
</reference>